<dbReference type="EMBL" id="JACHIA010000008">
    <property type="protein sequence ID" value="MBB6071410.1"/>
    <property type="molecule type" value="Genomic_DNA"/>
</dbReference>
<evidence type="ECO:0000256" key="5">
    <source>
        <dbReference type="ARBA" id="ARBA00022989"/>
    </source>
</evidence>
<feature type="transmembrane region" description="Helical" evidence="7">
    <location>
        <begin position="166"/>
        <end position="186"/>
    </location>
</feature>
<dbReference type="GO" id="GO:0005886">
    <property type="term" value="C:plasma membrane"/>
    <property type="evidence" value="ECO:0007669"/>
    <property type="project" value="UniProtKB-SubCell"/>
</dbReference>
<dbReference type="GO" id="GO:0005524">
    <property type="term" value="F:ATP binding"/>
    <property type="evidence" value="ECO:0007669"/>
    <property type="project" value="UniProtKB-KW"/>
</dbReference>
<keyword evidence="10" id="KW-1185">Reference proteome</keyword>
<organism evidence="9 10">
    <name type="scientific">Longimicrobium terrae</name>
    <dbReference type="NCBI Taxonomy" id="1639882"/>
    <lineage>
        <taxon>Bacteria</taxon>
        <taxon>Pseudomonadati</taxon>
        <taxon>Gemmatimonadota</taxon>
        <taxon>Longimicrobiia</taxon>
        <taxon>Longimicrobiales</taxon>
        <taxon>Longimicrobiaceae</taxon>
        <taxon>Longimicrobium</taxon>
    </lineage>
</organism>
<keyword evidence="3" id="KW-0547">Nucleotide-binding</keyword>
<dbReference type="PANTHER" id="PTHR24221:SF654">
    <property type="entry name" value="ATP-BINDING CASSETTE SUB-FAMILY B MEMBER 6"/>
    <property type="match status" value="1"/>
</dbReference>
<comment type="caution">
    <text evidence="9">The sequence shown here is derived from an EMBL/GenBank/DDBJ whole genome shotgun (WGS) entry which is preliminary data.</text>
</comment>
<dbReference type="Pfam" id="PF00005">
    <property type="entry name" value="ABC_tran"/>
    <property type="match status" value="1"/>
</dbReference>
<evidence type="ECO:0000313" key="9">
    <source>
        <dbReference type="EMBL" id="MBB6071410.1"/>
    </source>
</evidence>
<evidence type="ECO:0000256" key="4">
    <source>
        <dbReference type="ARBA" id="ARBA00022840"/>
    </source>
</evidence>
<dbReference type="SMART" id="SM00382">
    <property type="entry name" value="AAA"/>
    <property type="match status" value="1"/>
</dbReference>
<evidence type="ECO:0000256" key="1">
    <source>
        <dbReference type="ARBA" id="ARBA00004651"/>
    </source>
</evidence>
<proteinExistence type="predicted"/>
<evidence type="ECO:0000313" key="10">
    <source>
        <dbReference type="Proteomes" id="UP000582837"/>
    </source>
</evidence>
<evidence type="ECO:0000259" key="8">
    <source>
        <dbReference type="PROSITE" id="PS50893"/>
    </source>
</evidence>
<dbReference type="PANTHER" id="PTHR24221">
    <property type="entry name" value="ATP-BINDING CASSETTE SUB-FAMILY B"/>
    <property type="match status" value="1"/>
</dbReference>
<dbReference type="InterPro" id="IPR017871">
    <property type="entry name" value="ABC_transporter-like_CS"/>
</dbReference>
<dbReference type="Gene3D" id="3.40.50.300">
    <property type="entry name" value="P-loop containing nucleotide triphosphate hydrolases"/>
    <property type="match status" value="1"/>
</dbReference>
<dbReference type="InterPro" id="IPR003593">
    <property type="entry name" value="AAA+_ATPase"/>
</dbReference>
<feature type="domain" description="ABC transporter" evidence="8">
    <location>
        <begin position="356"/>
        <end position="595"/>
    </location>
</feature>
<dbReference type="InterPro" id="IPR036640">
    <property type="entry name" value="ABC1_TM_sf"/>
</dbReference>
<dbReference type="InterPro" id="IPR027417">
    <property type="entry name" value="P-loop_NTPase"/>
</dbReference>
<dbReference type="RefSeq" id="WP_205761864.1">
    <property type="nucleotide sequence ID" value="NZ_JABDTL010000002.1"/>
</dbReference>
<protein>
    <submittedName>
        <fullName evidence="9">ATP-binding cassette subfamily B protein</fullName>
    </submittedName>
</protein>
<accession>A0A841H062</accession>
<reference evidence="9 10" key="1">
    <citation type="submission" date="2020-08" db="EMBL/GenBank/DDBJ databases">
        <title>Genomic Encyclopedia of Type Strains, Phase IV (KMG-IV): sequencing the most valuable type-strain genomes for metagenomic binning, comparative biology and taxonomic classification.</title>
        <authorList>
            <person name="Goeker M."/>
        </authorList>
    </citation>
    <scope>NUCLEOTIDE SEQUENCE [LARGE SCALE GENOMIC DNA]</scope>
    <source>
        <strain evidence="9 10">DSM 29007</strain>
    </source>
</reference>
<dbReference type="InterPro" id="IPR003439">
    <property type="entry name" value="ABC_transporter-like_ATP-bd"/>
</dbReference>
<dbReference type="PROSITE" id="PS50893">
    <property type="entry name" value="ABC_TRANSPORTER_2"/>
    <property type="match status" value="1"/>
</dbReference>
<keyword evidence="4 9" id="KW-0067">ATP-binding</keyword>
<gene>
    <name evidence="9" type="ORF">HNQ61_003034</name>
</gene>
<dbReference type="InterPro" id="IPR039421">
    <property type="entry name" value="Type_1_exporter"/>
</dbReference>
<evidence type="ECO:0000256" key="3">
    <source>
        <dbReference type="ARBA" id="ARBA00022741"/>
    </source>
</evidence>
<keyword evidence="2 7" id="KW-0812">Transmembrane</keyword>
<dbReference type="AlphaFoldDB" id="A0A841H062"/>
<comment type="subcellular location">
    <subcellularLocation>
        <location evidence="1">Cell membrane</location>
        <topology evidence="1">Multi-pass membrane protein</topology>
    </subcellularLocation>
</comment>
<evidence type="ECO:0000256" key="7">
    <source>
        <dbReference type="SAM" id="Phobius"/>
    </source>
</evidence>
<keyword evidence="5 7" id="KW-1133">Transmembrane helix</keyword>
<keyword evidence="6 7" id="KW-0472">Membrane</keyword>
<dbReference type="PROSITE" id="PS00211">
    <property type="entry name" value="ABC_TRANSPORTER_1"/>
    <property type="match status" value="1"/>
</dbReference>
<dbReference type="GO" id="GO:0016887">
    <property type="term" value="F:ATP hydrolysis activity"/>
    <property type="evidence" value="ECO:0007669"/>
    <property type="project" value="InterPro"/>
</dbReference>
<dbReference type="Gene3D" id="1.20.1560.10">
    <property type="entry name" value="ABC transporter type 1, transmembrane domain"/>
    <property type="match status" value="1"/>
</dbReference>
<sequence length="610" mass="64334">MSGARLTGTARWRAFLGLLARAGRMRVAAFGVLALLTGLLPTAAILAAGALARAIPAVVEYGGGSSQAEPAVRALAALLACLVGISACGAALGHLSRVLDAAFSLEVHHEVAEVMLGAPGLAPLEDPAVGDHLQAVQDAERRRVLRLAATSLASVVTTRLRGAGAFAVLLGFRWWAPLLLLGAWHLTNRLYLRVTENGISFDLGDGAVRLRRAEYLRSLAVDSPAAKEVRLFGLGGWVVGRYGDAWMEALSLLWQSRRASRGLTAATALALAVAHAAVLAALVRAAASGEVPMAALLVFVQAVIATSDLGMLDDWQWYLAQSLGVAGHVEALRARVPAAVPPPERTEAKPRGQVAVRLENVRFTYRGRARPTLDGLTLDIPAGQSLAIVGENGAGKSTLVKLLCGLYEPDAGRVTLDGGAAPRDGRGRIGAIFQDFIRYPLPLRENVGFGHLPSLSDSSLLEGALRDAGGGRLPARLPRGWDTVLSREFEGGADLSGGQWQRIALARALTAVRGGAGLLILDEPTAALDVRAETELFERFMELTRGVTTILVSHRLSSVRHADRIVVIDGGRVVEDGTHTGLMAAGGLYARMYALQADRFARAGEEMADA</sequence>
<dbReference type="GO" id="GO:0034040">
    <property type="term" value="F:ATPase-coupled lipid transmembrane transporter activity"/>
    <property type="evidence" value="ECO:0007669"/>
    <property type="project" value="TreeGrafter"/>
</dbReference>
<dbReference type="SUPFAM" id="SSF90123">
    <property type="entry name" value="ABC transporter transmembrane region"/>
    <property type="match status" value="1"/>
</dbReference>
<name>A0A841H062_9BACT</name>
<feature type="transmembrane region" description="Helical" evidence="7">
    <location>
        <begin position="76"/>
        <end position="95"/>
    </location>
</feature>
<evidence type="ECO:0000256" key="6">
    <source>
        <dbReference type="ARBA" id="ARBA00023136"/>
    </source>
</evidence>
<dbReference type="CDD" id="cd03228">
    <property type="entry name" value="ABCC_MRP_Like"/>
    <property type="match status" value="1"/>
</dbReference>
<evidence type="ECO:0000256" key="2">
    <source>
        <dbReference type="ARBA" id="ARBA00022692"/>
    </source>
</evidence>
<dbReference type="Proteomes" id="UP000582837">
    <property type="component" value="Unassembled WGS sequence"/>
</dbReference>
<dbReference type="SUPFAM" id="SSF52540">
    <property type="entry name" value="P-loop containing nucleoside triphosphate hydrolases"/>
    <property type="match status" value="1"/>
</dbReference>